<dbReference type="Proteomes" id="UP001562354">
    <property type="component" value="Unassembled WGS sequence"/>
</dbReference>
<feature type="region of interest" description="Disordered" evidence="5">
    <location>
        <begin position="224"/>
        <end position="331"/>
    </location>
</feature>
<accession>A0ABR3P4Y4</accession>
<evidence type="ECO:0000256" key="1">
    <source>
        <dbReference type="ARBA" id="ARBA00004201"/>
    </source>
</evidence>
<gene>
    <name evidence="8" type="ORF">AAFC00_006280</name>
</gene>
<comment type="caution">
    <text evidence="8">The sequence shown here is derived from an EMBL/GenBank/DDBJ whole genome shotgun (WGS) entry which is preliminary data.</text>
</comment>
<dbReference type="InterPro" id="IPR019050">
    <property type="entry name" value="FDF_dom"/>
</dbReference>
<evidence type="ECO:0000256" key="2">
    <source>
        <dbReference type="ARBA" id="ARBA00006610"/>
    </source>
</evidence>
<evidence type="ECO:0000259" key="6">
    <source>
        <dbReference type="PROSITE" id="PS51385"/>
    </source>
</evidence>
<dbReference type="GeneID" id="95979979"/>
<name>A0ABR3P4Y4_9PEZI</name>
<feature type="compositionally biased region" description="Polar residues" evidence="5">
    <location>
        <begin position="410"/>
        <end position="431"/>
    </location>
</feature>
<dbReference type="Gene3D" id="3.40.50.10260">
    <property type="entry name" value="YjeF N-terminal domain"/>
    <property type="match status" value="1"/>
</dbReference>
<evidence type="ECO:0000313" key="8">
    <source>
        <dbReference type="EMBL" id="KAL1297741.1"/>
    </source>
</evidence>
<protein>
    <recommendedName>
        <fullName evidence="3">Enhancer of mRNA-decapping protein 3</fullName>
    </recommendedName>
</protein>
<evidence type="ECO:0000256" key="5">
    <source>
        <dbReference type="SAM" id="MobiDB-lite"/>
    </source>
</evidence>
<proteinExistence type="inferred from homology"/>
<dbReference type="PROSITE" id="PS51385">
    <property type="entry name" value="YJEF_N"/>
    <property type="match status" value="1"/>
</dbReference>
<dbReference type="PROSITE" id="PS51512">
    <property type="entry name" value="DFDF"/>
    <property type="match status" value="1"/>
</dbReference>
<keyword evidence="9" id="KW-1185">Reference proteome</keyword>
<dbReference type="RefSeq" id="XP_069197423.1">
    <property type="nucleotide sequence ID" value="XM_069346214.1"/>
</dbReference>
<dbReference type="EMBL" id="JBFMKM010000014">
    <property type="protein sequence ID" value="KAL1297741.1"/>
    <property type="molecule type" value="Genomic_DNA"/>
</dbReference>
<evidence type="ECO:0000256" key="3">
    <source>
        <dbReference type="ARBA" id="ARBA00015797"/>
    </source>
</evidence>
<organism evidence="8 9">
    <name type="scientific">Neodothiora populina</name>
    <dbReference type="NCBI Taxonomy" id="2781224"/>
    <lineage>
        <taxon>Eukaryota</taxon>
        <taxon>Fungi</taxon>
        <taxon>Dikarya</taxon>
        <taxon>Ascomycota</taxon>
        <taxon>Pezizomycotina</taxon>
        <taxon>Dothideomycetes</taxon>
        <taxon>Dothideomycetidae</taxon>
        <taxon>Dothideales</taxon>
        <taxon>Dothioraceae</taxon>
        <taxon>Neodothiora</taxon>
    </lineage>
</organism>
<comment type="similarity">
    <text evidence="2">Belongs to the EDC3 family.</text>
</comment>
<reference evidence="8 9" key="1">
    <citation type="submission" date="2024-07" db="EMBL/GenBank/DDBJ databases">
        <title>Draft sequence of the Neodothiora populina.</title>
        <authorList>
            <person name="Drown D.D."/>
            <person name="Schuette U.S."/>
            <person name="Buechlein A.B."/>
            <person name="Rusch D.R."/>
            <person name="Winton L.W."/>
            <person name="Adams G.A."/>
        </authorList>
    </citation>
    <scope>NUCLEOTIDE SEQUENCE [LARGE SCALE GENOMIC DNA]</scope>
    <source>
        <strain evidence="8 9">CPC 39397</strain>
    </source>
</reference>
<feature type="compositionally biased region" description="Polar residues" evidence="5">
    <location>
        <begin position="319"/>
        <end position="331"/>
    </location>
</feature>
<evidence type="ECO:0000259" key="7">
    <source>
        <dbReference type="PROSITE" id="PS51512"/>
    </source>
</evidence>
<feature type="region of interest" description="Disordered" evidence="5">
    <location>
        <begin position="115"/>
        <end position="162"/>
    </location>
</feature>
<comment type="subcellular location">
    <subcellularLocation>
        <location evidence="1">Cytoplasm</location>
        <location evidence="1">P-body</location>
    </subcellularLocation>
</comment>
<dbReference type="Pfam" id="PF09532">
    <property type="entry name" value="FDF"/>
    <property type="match status" value="1"/>
</dbReference>
<dbReference type="InterPro" id="IPR025762">
    <property type="entry name" value="DFDF"/>
</dbReference>
<evidence type="ECO:0000256" key="4">
    <source>
        <dbReference type="ARBA" id="ARBA00022490"/>
    </source>
</evidence>
<dbReference type="PANTHER" id="PTHR13612">
    <property type="entry name" value="ENHANCER OF MRNA-DECAPPING PROTEIN 3"/>
    <property type="match status" value="1"/>
</dbReference>
<feature type="region of interest" description="Disordered" evidence="5">
    <location>
        <begin position="369"/>
        <end position="456"/>
    </location>
</feature>
<dbReference type="InterPro" id="IPR004443">
    <property type="entry name" value="YjeF_N_dom"/>
</dbReference>
<keyword evidence="4" id="KW-0963">Cytoplasm</keyword>
<dbReference type="InterPro" id="IPR036652">
    <property type="entry name" value="YjeF_N_dom_sf"/>
</dbReference>
<dbReference type="SUPFAM" id="SSF64153">
    <property type="entry name" value="YjeF N-terminal domain-like"/>
    <property type="match status" value="1"/>
</dbReference>
<feature type="domain" description="DFDF" evidence="7">
    <location>
        <begin position="331"/>
        <end position="367"/>
    </location>
</feature>
<feature type="domain" description="YjeF N-terminal" evidence="6">
    <location>
        <begin position="537"/>
        <end position="783"/>
    </location>
</feature>
<dbReference type="SMART" id="SM01199">
    <property type="entry name" value="FDF"/>
    <property type="match status" value="1"/>
</dbReference>
<dbReference type="Pfam" id="PF03853">
    <property type="entry name" value="YjeF_N"/>
    <property type="match status" value="1"/>
</dbReference>
<dbReference type="PANTHER" id="PTHR13612:SF0">
    <property type="entry name" value="ENHANCER OF MRNA-DECAPPING PROTEIN 3"/>
    <property type="match status" value="1"/>
</dbReference>
<sequence>MAEKFIGMTIGVTLLQPPNTVLIGKVTNVILGQTLALQEVFFPATGERLPAWNVAATNIADLQVVNPNVMHHVQPATPHHAPHAPHVSVGHDVSVSPSVRKQAFVDPAILSVGKSPAPASRIAPPPIQHRAPSQPMPPTVSQAAPATASPVNPAPSAPAAPVAPSTPVKAMLAAAAAKLPTNPHTSPFVAHAPQSAKQVLPSAKAPKKQARDFFAENVADEVQEEGEVAQQQLDQHGGKKARRGRKPVIKNTPPVVAAATEAQIVKDPLSPNVSRSGKDMNAAPANNNKKGWRSTPLLKEVGTPDPAKSKKKSKKPQRTQEIQNGQSGWQTEEATDIQDMGDFDFAANLSKFDKRSVFDQIRNEDTTADEDRLVSHNRLARPGTNGGKNLHPTENVLSPQLKPQHDSQELLESTSDADTELNYGSGQNSRRAMSRSSGKRPPRRSNSNMPEEHQHPLSASFASTAFNRSVSSLRNANLHATSSAISTSPNPNRTRSPASIRSPVHALEQLSLEQQQGPHFRIRASGQPCSVFSPHRLRHIEAEAVANIKISADALTEGAARGIADTVLESALRTAPSRRSSKAAPGVVNGHGAHKPVVTILAGNHLAGARAIASARHIYGRGFRVLISVLDFSNPSVWHPQLATQIQSLQALGRKAARIEGWRSTSGHLKRLEGPPAVIVDALLDGQKHSEVQSAEQQAEVRDMIDWANRSRAGVVSVNIPSGFSAMDGTTSVVEGEPLAVRPEAVLALAAPTSGLLEAVKEGEGSQWHVIVVDIGVNVALRDREKVSFGASWTAQLDLSRGEQG</sequence>
<feature type="compositionally biased region" description="Basic residues" evidence="5">
    <location>
        <begin position="238"/>
        <end position="248"/>
    </location>
</feature>
<evidence type="ECO:0000313" key="9">
    <source>
        <dbReference type="Proteomes" id="UP001562354"/>
    </source>
</evidence>